<comment type="similarity">
    <text evidence="2">Belongs to the mycobacterial A85 antigen family.</text>
</comment>
<keyword evidence="4 8" id="KW-0808">Transferase</keyword>
<evidence type="ECO:0000256" key="2">
    <source>
        <dbReference type="ARBA" id="ARBA00005874"/>
    </source>
</evidence>
<keyword evidence="9" id="KW-1185">Reference proteome</keyword>
<dbReference type="SUPFAM" id="SSF53474">
    <property type="entry name" value="alpha/beta-Hydrolases"/>
    <property type="match status" value="1"/>
</dbReference>
<dbReference type="GO" id="GO:0005576">
    <property type="term" value="C:extracellular region"/>
    <property type="evidence" value="ECO:0007669"/>
    <property type="project" value="UniProtKB-SubCell"/>
</dbReference>
<accession>K5B9Z8</accession>
<name>K5B9Z8_MYCHD</name>
<dbReference type="eggNOG" id="COG0627">
    <property type="taxonomic scope" value="Bacteria"/>
</dbReference>
<dbReference type="GO" id="GO:0016747">
    <property type="term" value="F:acyltransferase activity, transferring groups other than amino-acyl groups"/>
    <property type="evidence" value="ECO:0007669"/>
    <property type="project" value="TreeGrafter"/>
</dbReference>
<dbReference type="Proteomes" id="UP000006265">
    <property type="component" value="Unassembled WGS sequence"/>
</dbReference>
<keyword evidence="5" id="KW-0732">Signal</keyword>
<comment type="caution">
    <text evidence="8">The sequence shown here is derived from an EMBL/GenBank/DDBJ whole genome shotgun (WGS) entry which is preliminary data.</text>
</comment>
<dbReference type="PATRIC" id="fig|1122247.3.peg.4466"/>
<dbReference type="AlphaFoldDB" id="K5B9Z8"/>
<dbReference type="FunFam" id="3.40.50.1820:FF:000086">
    <property type="entry name" value="Diacylglycerol acyltransferase/mycolyltransferase Ag85C"/>
    <property type="match status" value="1"/>
</dbReference>
<gene>
    <name evidence="8" type="ORF">C731_4664</name>
</gene>
<sequence>MPPGVARRPPGGSRVDAAPPRHRVTLRRPRAIKPLKTDTEITTRKPGTAMSITMTVPRPYRWCGRWARRLGVAAVAALLLPGLVGLAGGLPRAHAEVEFLNVPSAAMGRDILVQFQGGGNKAVYLLDGMRARDDRNGWDIETGAFGWFEGSGLSVVMPVGGMSSFYTDWYRPAVGNGRTQTYKWETFLTSELPAWLAANKGVDPDGNAVVGLSMSGSSALILAAYHPNQFRYAASLSGYLNLSKGLWPVLIGIAMADAGGFNALDMWGPYGGPAWQRNDPTLQIGKLVANGTRIWVYSGNGNPTELDAGLGDARIPAQFLEGLTIRTARQFQADYEAAGGRNGVFNFPPAGTHSWAYWGGQLQAMKPDIQRVLGAAPAG</sequence>
<dbReference type="Pfam" id="PF00756">
    <property type="entry name" value="Esterase"/>
    <property type="match status" value="1"/>
</dbReference>
<comment type="subcellular location">
    <subcellularLocation>
        <location evidence="1">Secreted</location>
    </subcellularLocation>
</comment>
<dbReference type="InterPro" id="IPR000801">
    <property type="entry name" value="Esterase-like"/>
</dbReference>
<dbReference type="InterPro" id="IPR029058">
    <property type="entry name" value="AB_hydrolase_fold"/>
</dbReference>
<feature type="region of interest" description="Disordered" evidence="7">
    <location>
        <begin position="1"/>
        <end position="23"/>
    </location>
</feature>
<dbReference type="GO" id="GO:0035375">
    <property type="term" value="F:zymogen binding"/>
    <property type="evidence" value="ECO:0007669"/>
    <property type="project" value="UniProtKB-ARBA"/>
</dbReference>
<evidence type="ECO:0000256" key="7">
    <source>
        <dbReference type="SAM" id="MobiDB-lite"/>
    </source>
</evidence>
<dbReference type="Gene3D" id="3.40.50.1820">
    <property type="entry name" value="alpha/beta hydrolase"/>
    <property type="match status" value="1"/>
</dbReference>
<keyword evidence="3" id="KW-0964">Secreted</keyword>
<dbReference type="STRING" id="1122247.GCA_000379865_02898"/>
<evidence type="ECO:0000256" key="4">
    <source>
        <dbReference type="ARBA" id="ARBA00022679"/>
    </source>
</evidence>
<evidence type="ECO:0000256" key="3">
    <source>
        <dbReference type="ARBA" id="ARBA00022525"/>
    </source>
</evidence>
<keyword evidence="6 8" id="KW-0012">Acyltransferase</keyword>
<evidence type="ECO:0000313" key="9">
    <source>
        <dbReference type="Proteomes" id="UP000006265"/>
    </source>
</evidence>
<organism evidence="8 9">
    <name type="scientific">Mycolicibacterium hassiacum (strain DSM 44199 / CIP 105218 / JCM 12690 / 3849)</name>
    <name type="common">Mycobacterium hassiacum</name>
    <dbReference type="NCBI Taxonomy" id="1122247"/>
    <lineage>
        <taxon>Bacteria</taxon>
        <taxon>Bacillati</taxon>
        <taxon>Actinomycetota</taxon>
        <taxon>Actinomycetes</taxon>
        <taxon>Mycobacteriales</taxon>
        <taxon>Mycobacteriaceae</taxon>
        <taxon>Mycolicibacterium</taxon>
    </lineage>
</organism>
<dbReference type="EC" id="2.3.1.-" evidence="8"/>
<evidence type="ECO:0000256" key="1">
    <source>
        <dbReference type="ARBA" id="ARBA00004613"/>
    </source>
</evidence>
<reference evidence="8 9" key="1">
    <citation type="journal article" date="2012" name="J. Bacteriol.">
        <title>Genome sequence of Mycobacterium hassiacum DSM 44199, a rare source of heat-stable mycobacterial proteins.</title>
        <authorList>
            <person name="Tiago I."/>
            <person name="Maranha A."/>
            <person name="Mendes V."/>
            <person name="Alarico S."/>
            <person name="Moynihan P.J."/>
            <person name="Clarke A.J."/>
            <person name="Macedo-Ribeiro S."/>
            <person name="Pereira P.J."/>
            <person name="Empadinhas N."/>
        </authorList>
    </citation>
    <scope>NUCLEOTIDE SEQUENCE [LARGE SCALE GENOMIC DNA]</scope>
    <source>
        <strain evidence="9">DSM 44199 / CIP 105218 / JCM 12690 / 3849</strain>
    </source>
</reference>
<dbReference type="PANTHER" id="PTHR48098:SF1">
    <property type="entry name" value="DIACYLGLYCEROL ACYLTRANSFERASE_MYCOLYLTRANSFERASE AG85A"/>
    <property type="match status" value="1"/>
</dbReference>
<evidence type="ECO:0000256" key="6">
    <source>
        <dbReference type="ARBA" id="ARBA00023315"/>
    </source>
</evidence>
<evidence type="ECO:0000256" key="5">
    <source>
        <dbReference type="ARBA" id="ARBA00022729"/>
    </source>
</evidence>
<protein>
    <submittedName>
        <fullName evidence="8">Antigen 85-C</fullName>
        <ecNumber evidence="8">2.3.1.-</ecNumber>
    </submittedName>
</protein>
<dbReference type="PANTHER" id="PTHR48098">
    <property type="entry name" value="ENTEROCHELIN ESTERASE-RELATED"/>
    <property type="match status" value="1"/>
</dbReference>
<dbReference type="EMBL" id="AMRA01000146">
    <property type="protein sequence ID" value="EKF21365.1"/>
    <property type="molecule type" value="Genomic_DNA"/>
</dbReference>
<dbReference type="InterPro" id="IPR050583">
    <property type="entry name" value="Mycobacterial_A85_antigen"/>
</dbReference>
<proteinExistence type="inferred from homology"/>
<evidence type="ECO:0000313" key="8">
    <source>
        <dbReference type="EMBL" id="EKF21365.1"/>
    </source>
</evidence>